<dbReference type="PANTHER" id="PTHR10426">
    <property type="entry name" value="STRICTOSIDINE SYNTHASE-RELATED"/>
    <property type="match status" value="1"/>
</dbReference>
<dbReference type="InterPro" id="IPR011042">
    <property type="entry name" value="6-blade_b-propeller_TolB-like"/>
</dbReference>
<reference evidence="6" key="2">
    <citation type="submission" date="2020-08" db="EMBL/GenBank/DDBJ databases">
        <title>Plant Genome Project.</title>
        <authorList>
            <person name="Zhang R.-G."/>
        </authorList>
    </citation>
    <scope>NUCLEOTIDE SEQUENCE</scope>
    <source>
        <strain evidence="6">Huo1</strain>
        <tissue evidence="6">Leaf</tissue>
    </source>
</reference>
<evidence type="ECO:0000313" key="6">
    <source>
        <dbReference type="EMBL" id="KAG6414285.1"/>
    </source>
</evidence>
<dbReference type="EMBL" id="PNBA02000009">
    <property type="protein sequence ID" value="KAG6414285.1"/>
    <property type="molecule type" value="Genomic_DNA"/>
</dbReference>
<reference evidence="6" key="1">
    <citation type="submission" date="2018-01" db="EMBL/GenBank/DDBJ databases">
        <authorList>
            <person name="Mao J.F."/>
        </authorList>
    </citation>
    <scope>NUCLEOTIDE SEQUENCE</scope>
    <source>
        <strain evidence="6">Huo1</strain>
        <tissue evidence="6">Leaf</tissue>
    </source>
</reference>
<dbReference type="GO" id="GO:0005773">
    <property type="term" value="C:vacuole"/>
    <property type="evidence" value="ECO:0007669"/>
    <property type="project" value="UniProtKB-SubCell"/>
</dbReference>
<evidence type="ECO:0000256" key="4">
    <source>
        <dbReference type="ARBA" id="ARBA00023180"/>
    </source>
</evidence>
<evidence type="ECO:0000259" key="5">
    <source>
        <dbReference type="Pfam" id="PF03088"/>
    </source>
</evidence>
<protein>
    <recommendedName>
        <fullName evidence="5">Strictosidine synthase conserved region domain-containing protein</fullName>
    </recommendedName>
</protein>
<organism evidence="6">
    <name type="scientific">Salvia splendens</name>
    <name type="common">Scarlet sage</name>
    <dbReference type="NCBI Taxonomy" id="180675"/>
    <lineage>
        <taxon>Eukaryota</taxon>
        <taxon>Viridiplantae</taxon>
        <taxon>Streptophyta</taxon>
        <taxon>Embryophyta</taxon>
        <taxon>Tracheophyta</taxon>
        <taxon>Spermatophyta</taxon>
        <taxon>Magnoliopsida</taxon>
        <taxon>eudicotyledons</taxon>
        <taxon>Gunneridae</taxon>
        <taxon>Pentapetalae</taxon>
        <taxon>asterids</taxon>
        <taxon>lamiids</taxon>
        <taxon>Lamiales</taxon>
        <taxon>Lamiaceae</taxon>
        <taxon>Nepetoideae</taxon>
        <taxon>Mentheae</taxon>
        <taxon>Salviinae</taxon>
        <taxon>Salvia</taxon>
        <taxon>Salvia subgen. Calosphace</taxon>
        <taxon>core Calosphace</taxon>
    </lineage>
</organism>
<dbReference type="InterPro" id="IPR018119">
    <property type="entry name" value="Strictosidine_synth_cons-reg"/>
</dbReference>
<dbReference type="Proteomes" id="UP000298416">
    <property type="component" value="Unassembled WGS sequence"/>
</dbReference>
<evidence type="ECO:0000256" key="2">
    <source>
        <dbReference type="ARBA" id="ARBA00009191"/>
    </source>
</evidence>
<dbReference type="SUPFAM" id="SSF63829">
    <property type="entry name" value="Calcium-dependent phosphotriesterase"/>
    <property type="match status" value="1"/>
</dbReference>
<dbReference type="Pfam" id="PF03088">
    <property type="entry name" value="Str_synth"/>
    <property type="match status" value="1"/>
</dbReference>
<evidence type="ECO:0000256" key="1">
    <source>
        <dbReference type="ARBA" id="ARBA00004116"/>
    </source>
</evidence>
<dbReference type="GO" id="GO:0016787">
    <property type="term" value="F:hydrolase activity"/>
    <property type="evidence" value="ECO:0007669"/>
    <property type="project" value="TreeGrafter"/>
</dbReference>
<proteinExistence type="inferred from homology"/>
<name>A0A8X8XGP9_SALSN</name>
<dbReference type="AlphaFoldDB" id="A0A8X8XGP9"/>
<keyword evidence="4" id="KW-0325">Glycoprotein</keyword>
<keyword evidence="3" id="KW-0926">Vacuole</keyword>
<comment type="similarity">
    <text evidence="2">Belongs to the strictosidine synthase family.</text>
</comment>
<comment type="subcellular location">
    <subcellularLocation>
        <location evidence="1">Vacuole</location>
    </subcellularLocation>
</comment>
<evidence type="ECO:0000256" key="3">
    <source>
        <dbReference type="ARBA" id="ARBA00022554"/>
    </source>
</evidence>
<gene>
    <name evidence="6" type="ORF">SASPL_127003</name>
</gene>
<evidence type="ECO:0000313" key="7">
    <source>
        <dbReference type="Proteomes" id="UP000298416"/>
    </source>
</evidence>
<comment type="caution">
    <text evidence="6">The sequence shown here is derived from an EMBL/GenBank/DDBJ whole genome shotgun (WGS) entry which is preliminary data.</text>
</comment>
<dbReference type="FunFam" id="2.120.10.30:FF:000066">
    <property type="entry name" value="ABC transporter permease protein"/>
    <property type="match status" value="1"/>
</dbReference>
<dbReference type="GO" id="GO:0012505">
    <property type="term" value="C:endomembrane system"/>
    <property type="evidence" value="ECO:0007669"/>
    <property type="project" value="TreeGrafter"/>
</dbReference>
<dbReference type="Pfam" id="PF20067">
    <property type="entry name" value="SSL_N"/>
    <property type="match status" value="1"/>
</dbReference>
<dbReference type="Gene3D" id="2.120.10.30">
    <property type="entry name" value="TolB, C-terminal domain"/>
    <property type="match status" value="1"/>
</dbReference>
<sequence length="363" mass="40127">MNRLLDMALSRIVVVCAVAIAIQLVLIFSSSSSYPGFLENQPSSSRLPAPSNGKLQEVEKLGEGVVKQPEDVAVDKNGVVYTVTRDGSVMKMHRNGTWENWWHIDSTGLLGITTTQTAHLIICDAFQGLLKVGEEGVKLLTSHIDGAKIRFADDVIGSSDDTFYFSDASTKFDFSSWQLDLLETEPHGRVLKYNSSSNTTSLVLDGLAFANGVALSSDQDYLVVCETWKYRCLKHWLEGDKKGQTEIFIDKLPGRPDNINLAPDGSFWIALLESAPMWPKMVYNLPGLKYITGAFPKFYSKYVTNVVEQAMVVNVGSDGKMLRGFDDPTGNVMKFVTSVVEFEGHLYFGSLYNDFVGKLSLAD</sequence>
<feature type="domain" description="Strictosidine synthase conserved region" evidence="5">
    <location>
        <begin position="158"/>
        <end position="239"/>
    </location>
</feature>
<keyword evidence="7" id="KW-1185">Reference proteome</keyword>
<accession>A0A8X8XGP9</accession>
<dbReference type="PANTHER" id="PTHR10426:SF68">
    <property type="entry name" value="OS07G0614000 PROTEIN"/>
    <property type="match status" value="1"/>
</dbReference>